<feature type="binding site" evidence="9">
    <location>
        <position position="271"/>
    </location>
    <ligand>
        <name>Mg(2+)</name>
        <dbReference type="ChEBI" id="CHEBI:18420"/>
        <label>2</label>
    </ligand>
</feature>
<dbReference type="OrthoDB" id="9763981at2"/>
<evidence type="ECO:0000313" key="11">
    <source>
        <dbReference type="Proteomes" id="UP000031977"/>
    </source>
</evidence>
<proteinExistence type="inferred from homology"/>
<reference evidence="10 11" key="1">
    <citation type="submission" date="2015-01" db="EMBL/GenBank/DDBJ databases">
        <title>Draft genome of Vibrio mytili type strain CAIM 528.</title>
        <authorList>
            <person name="Gonzalez-Castillo A."/>
            <person name="Gomez-Gil B."/>
            <person name="Enciso-Ibarra J."/>
        </authorList>
    </citation>
    <scope>NUCLEOTIDE SEQUENCE [LARGE SCALE GENOMIC DNA]</scope>
    <source>
        <strain evidence="10 11">CAIM 528</strain>
    </source>
</reference>
<feature type="binding site" evidence="9">
    <location>
        <position position="339"/>
    </location>
    <ligand>
        <name>Mg(2+)</name>
        <dbReference type="ChEBI" id="CHEBI:18420"/>
        <label>1</label>
    </ligand>
</feature>
<name>A0A0C3EA40_9VIBR</name>
<feature type="binding site" evidence="9">
    <location>
        <position position="232"/>
    </location>
    <ligand>
        <name>Mg(2+)</name>
        <dbReference type="ChEBI" id="CHEBI:18420"/>
        <label>1</label>
    </ligand>
</feature>
<dbReference type="NCBIfam" id="NF003998">
    <property type="entry name" value="PRK05474.1"/>
    <property type="match status" value="1"/>
</dbReference>
<dbReference type="HAMAP" id="MF_00455">
    <property type="entry name" value="Xylose_isom_A"/>
    <property type="match status" value="1"/>
</dbReference>
<dbReference type="PRINTS" id="PR00688">
    <property type="entry name" value="XYLOSISMRASE"/>
</dbReference>
<organism evidence="10 11">
    <name type="scientific">Vibrio mytili</name>
    <dbReference type="NCBI Taxonomy" id="50718"/>
    <lineage>
        <taxon>Bacteria</taxon>
        <taxon>Pseudomonadati</taxon>
        <taxon>Pseudomonadota</taxon>
        <taxon>Gammaproteobacteria</taxon>
        <taxon>Vibrionales</taxon>
        <taxon>Vibrionaceae</taxon>
        <taxon>Vibrio</taxon>
    </lineage>
</organism>
<evidence type="ECO:0000313" key="10">
    <source>
        <dbReference type="EMBL" id="KIN11288.1"/>
    </source>
</evidence>
<keyword evidence="5 9" id="KW-0479">Metal-binding</keyword>
<comment type="subcellular location">
    <subcellularLocation>
        <location evidence="9">Cytoplasm</location>
    </subcellularLocation>
</comment>
<feature type="binding site" evidence="9">
    <location>
        <position position="307"/>
    </location>
    <ligand>
        <name>Mg(2+)</name>
        <dbReference type="ChEBI" id="CHEBI:18420"/>
        <label>2</label>
    </ligand>
</feature>
<sequence>MTEYFKNINKIKFEGKDSTNPLAFRHYDEDKMILGKSMKEHLRFAACYWHNFCWPGSDVFGAGTFERPWLSSGDAMEMAKIKADHAFDFFSKLSIPYYCFHDVDVAPEGNSIKEYVNNFQTMVDVLEQKQEETGLKLLWGTANAFSNPRYMSGAGTNPDPKVFAYAATQIFNAMGATQRLGGENYVLWGGREGYETLLNTDLRQEREQLGRLMQMVVEHKHKIGFKGTILIEPKPQEPTKHQYDYDTATVYGFLKQFGLENEIKVNIEANHATLAGHSFHHEIATATSLGIFGSVDANRGDAQLGWDTDQFPNSVEENTLVMYEILKAGGFTTGGFNFDARLRRPSIDAEDLFHGHIGGMDTMALSLERAAAMIENDVLAKNIAQRYAEWNQDLGKQILNGELNLEQLANFAVSNNLSPVKESGRQEYLENIINGFIYK</sequence>
<dbReference type="STRING" id="50718.SU60_08880"/>
<evidence type="ECO:0000256" key="9">
    <source>
        <dbReference type="HAMAP-Rule" id="MF_00455"/>
    </source>
</evidence>
<keyword evidence="4 9" id="KW-0859">Xylose metabolism</keyword>
<evidence type="ECO:0000256" key="4">
    <source>
        <dbReference type="ARBA" id="ARBA00022629"/>
    </source>
</evidence>
<dbReference type="InterPro" id="IPR001998">
    <property type="entry name" value="Xylose_isomerase"/>
</dbReference>
<dbReference type="AlphaFoldDB" id="A0A0C3EA40"/>
<dbReference type="EC" id="5.3.1.5" evidence="3 9"/>
<evidence type="ECO:0000256" key="7">
    <source>
        <dbReference type="ARBA" id="ARBA00023277"/>
    </source>
</evidence>
<evidence type="ECO:0000256" key="8">
    <source>
        <dbReference type="ARBA" id="ARBA00033659"/>
    </source>
</evidence>
<dbReference type="Proteomes" id="UP000031977">
    <property type="component" value="Unassembled WGS sequence"/>
</dbReference>
<evidence type="ECO:0000256" key="1">
    <source>
        <dbReference type="ARBA" id="ARBA00005765"/>
    </source>
</evidence>
<protein>
    <recommendedName>
        <fullName evidence="3 9">Xylose isomerase</fullName>
        <ecNumber evidence="3 9">5.3.1.5</ecNumber>
    </recommendedName>
</protein>
<keyword evidence="6 9" id="KW-0413">Isomerase</keyword>
<keyword evidence="7 9" id="KW-0119">Carbohydrate metabolism</keyword>
<feature type="binding site" evidence="9">
    <location>
        <position position="309"/>
    </location>
    <ligand>
        <name>Mg(2+)</name>
        <dbReference type="ChEBI" id="CHEBI:18420"/>
        <label>2</label>
    </ligand>
</feature>
<dbReference type="InterPro" id="IPR036237">
    <property type="entry name" value="Xyl_isomerase-like_sf"/>
</dbReference>
<comment type="subunit">
    <text evidence="2 9">Homotetramer.</text>
</comment>
<feature type="binding site" evidence="9">
    <location>
        <position position="268"/>
    </location>
    <ligand>
        <name>Mg(2+)</name>
        <dbReference type="ChEBI" id="CHEBI:18420"/>
        <label>2</label>
    </ligand>
</feature>
<comment type="caution">
    <text evidence="10">The sequence shown here is derived from an EMBL/GenBank/DDBJ whole genome shotgun (WGS) entry which is preliminary data.</text>
</comment>
<dbReference type="PANTHER" id="PTHR48408:SF1">
    <property type="entry name" value="XYLOSE ISOMERASE"/>
    <property type="match status" value="1"/>
</dbReference>
<dbReference type="FunFam" id="3.20.20.150:FF:000002">
    <property type="entry name" value="Xylose isomerase"/>
    <property type="match status" value="1"/>
</dbReference>
<dbReference type="InterPro" id="IPR013452">
    <property type="entry name" value="Xylose_isom_bac"/>
</dbReference>
<accession>A0A0C3EA40</accession>
<dbReference type="SUPFAM" id="SSF51658">
    <property type="entry name" value="Xylose isomerase-like"/>
    <property type="match status" value="1"/>
</dbReference>
<dbReference type="RefSeq" id="WP_041155203.1">
    <property type="nucleotide sequence ID" value="NZ_CBCRVP010000050.1"/>
</dbReference>
<evidence type="ECO:0000256" key="6">
    <source>
        <dbReference type="ARBA" id="ARBA00023235"/>
    </source>
</evidence>
<feature type="binding site" evidence="9">
    <location>
        <position position="268"/>
    </location>
    <ligand>
        <name>Mg(2+)</name>
        <dbReference type="ChEBI" id="CHEBI:18420"/>
        <label>1</label>
    </ligand>
</feature>
<dbReference type="GO" id="GO:0005737">
    <property type="term" value="C:cytoplasm"/>
    <property type="evidence" value="ECO:0007669"/>
    <property type="project" value="UniProtKB-SubCell"/>
</dbReference>
<dbReference type="NCBIfam" id="TIGR02630">
    <property type="entry name" value="xylose_isom_A"/>
    <property type="match status" value="1"/>
</dbReference>
<dbReference type="EMBL" id="JXOK01000026">
    <property type="protein sequence ID" value="KIN11288.1"/>
    <property type="molecule type" value="Genomic_DNA"/>
</dbReference>
<feature type="active site" evidence="9">
    <location>
        <position position="104"/>
    </location>
</feature>
<feature type="binding site" evidence="9">
    <location>
        <position position="296"/>
    </location>
    <ligand>
        <name>Mg(2+)</name>
        <dbReference type="ChEBI" id="CHEBI:18420"/>
        <label>1</label>
    </ligand>
</feature>
<dbReference type="GO" id="GO:0000287">
    <property type="term" value="F:magnesium ion binding"/>
    <property type="evidence" value="ECO:0007669"/>
    <property type="project" value="UniProtKB-UniRule"/>
</dbReference>
<keyword evidence="9" id="KW-0460">Magnesium</keyword>
<dbReference type="GO" id="GO:0042732">
    <property type="term" value="P:D-xylose metabolic process"/>
    <property type="evidence" value="ECO:0007669"/>
    <property type="project" value="UniProtKB-UniRule"/>
</dbReference>
<gene>
    <name evidence="9" type="primary">xylA</name>
    <name evidence="10" type="ORF">SU60_08880</name>
</gene>
<evidence type="ECO:0000256" key="5">
    <source>
        <dbReference type="ARBA" id="ARBA00022723"/>
    </source>
</evidence>
<evidence type="ECO:0000256" key="2">
    <source>
        <dbReference type="ARBA" id="ARBA00011881"/>
    </source>
</evidence>
<keyword evidence="9" id="KW-0963">Cytoplasm</keyword>
<feature type="active site" evidence="9">
    <location>
        <position position="101"/>
    </location>
</feature>
<dbReference type="GO" id="GO:0009045">
    <property type="term" value="F:xylose isomerase activity"/>
    <property type="evidence" value="ECO:0007669"/>
    <property type="project" value="UniProtKB-UniRule"/>
</dbReference>
<evidence type="ECO:0000256" key="3">
    <source>
        <dbReference type="ARBA" id="ARBA00011958"/>
    </source>
</evidence>
<comment type="catalytic activity">
    <reaction evidence="8 9">
        <text>alpha-D-xylose = alpha-D-xylulofuranose</text>
        <dbReference type="Rhea" id="RHEA:22816"/>
        <dbReference type="ChEBI" id="CHEBI:28518"/>
        <dbReference type="ChEBI" id="CHEBI:188998"/>
        <dbReference type="EC" id="5.3.1.5"/>
    </reaction>
</comment>
<dbReference type="PANTHER" id="PTHR48408">
    <property type="match status" value="1"/>
</dbReference>
<keyword evidence="11" id="KW-1185">Reference proteome</keyword>
<comment type="cofactor">
    <cofactor evidence="9">
        <name>Mg(2+)</name>
        <dbReference type="ChEBI" id="CHEBI:18420"/>
    </cofactor>
    <text evidence="9">Binds 2 magnesium ions per subunit.</text>
</comment>
<comment type="similarity">
    <text evidence="1 9">Belongs to the xylose isomerase family.</text>
</comment>
<dbReference type="Gene3D" id="3.20.20.150">
    <property type="entry name" value="Divalent-metal-dependent TIM barrel enzymes"/>
    <property type="match status" value="1"/>
</dbReference>